<comment type="similarity">
    <text evidence="1">Belongs to the ABC transporter superfamily.</text>
</comment>
<keyword evidence="2" id="KW-0813">Transport</keyword>
<dbReference type="Pfam" id="PF00005">
    <property type="entry name" value="ABC_tran"/>
    <property type="match status" value="1"/>
</dbReference>
<dbReference type="GO" id="GO:0005524">
    <property type="term" value="F:ATP binding"/>
    <property type="evidence" value="ECO:0007669"/>
    <property type="project" value="UniProtKB-KW"/>
</dbReference>
<evidence type="ECO:0000256" key="2">
    <source>
        <dbReference type="ARBA" id="ARBA00022448"/>
    </source>
</evidence>
<reference evidence="6" key="1">
    <citation type="journal article" date="2021" name="PeerJ">
        <title>Extensive microbial diversity within the chicken gut microbiome revealed by metagenomics and culture.</title>
        <authorList>
            <person name="Gilroy R."/>
            <person name="Ravi A."/>
            <person name="Getino M."/>
            <person name="Pursley I."/>
            <person name="Horton D.L."/>
            <person name="Alikhan N.F."/>
            <person name="Baker D."/>
            <person name="Gharbi K."/>
            <person name="Hall N."/>
            <person name="Watson M."/>
            <person name="Adriaenssens E.M."/>
            <person name="Foster-Nyarko E."/>
            <person name="Jarju S."/>
            <person name="Secka A."/>
            <person name="Antonio M."/>
            <person name="Oren A."/>
            <person name="Chaudhuri R.R."/>
            <person name="La Ragione R."/>
            <person name="Hildebrand F."/>
            <person name="Pallen M.J."/>
        </authorList>
    </citation>
    <scope>NUCLEOTIDE SEQUENCE</scope>
    <source>
        <strain evidence="6">1345</strain>
    </source>
</reference>
<dbReference type="Proteomes" id="UP000886750">
    <property type="component" value="Unassembled WGS sequence"/>
</dbReference>
<dbReference type="InterPro" id="IPR003593">
    <property type="entry name" value="AAA+_ATPase"/>
</dbReference>
<keyword evidence="3" id="KW-0547">Nucleotide-binding</keyword>
<dbReference type="GO" id="GO:0016887">
    <property type="term" value="F:ATP hydrolysis activity"/>
    <property type="evidence" value="ECO:0007669"/>
    <property type="project" value="InterPro"/>
</dbReference>
<dbReference type="PANTHER" id="PTHR42711">
    <property type="entry name" value="ABC TRANSPORTER ATP-BINDING PROTEIN"/>
    <property type="match status" value="1"/>
</dbReference>
<dbReference type="PROSITE" id="PS50893">
    <property type="entry name" value="ABC_TRANSPORTER_2"/>
    <property type="match status" value="1"/>
</dbReference>
<proteinExistence type="inferred from homology"/>
<comment type="caution">
    <text evidence="6">The sequence shown here is derived from an EMBL/GenBank/DDBJ whole genome shotgun (WGS) entry which is preliminary data.</text>
</comment>
<dbReference type="InterPro" id="IPR017871">
    <property type="entry name" value="ABC_transporter-like_CS"/>
</dbReference>
<evidence type="ECO:0000313" key="6">
    <source>
        <dbReference type="EMBL" id="HIY96122.1"/>
    </source>
</evidence>
<evidence type="ECO:0000256" key="1">
    <source>
        <dbReference type="ARBA" id="ARBA00005417"/>
    </source>
</evidence>
<dbReference type="PANTHER" id="PTHR42711:SF5">
    <property type="entry name" value="ABC TRANSPORTER ATP-BINDING PROTEIN NATA"/>
    <property type="match status" value="1"/>
</dbReference>
<sequence length="305" mass="33452">MPENIVEVEDLEKNYGQVRAVQGISFSVGQGSLFSFLGVNGAGKSTTINILCSLLKKDAGRVRIAGYDLDREAEKIKPLVGAVFQFSALDDLLTVRENLAVRAACYGLRGGAWKRRLAELTELLELADILDRPFGKLSGGQRRRADIARGLVNEPQFLILDEPTTGLDPQTRRTVWESVRRLRAGTGMTVFLTTHYMEEANGSDRVVIIDGGKIAADGTPVSLKNRYSRSYLHLYGDVCGQLETLGIPFERGIAGARLTMENAEKARAFLQKYPQMCADFEFVKGDMDDVFLAVTGKKLAEGGAL</sequence>
<evidence type="ECO:0000256" key="3">
    <source>
        <dbReference type="ARBA" id="ARBA00022741"/>
    </source>
</evidence>
<dbReference type="SUPFAM" id="SSF52540">
    <property type="entry name" value="P-loop containing nucleoside triphosphate hydrolases"/>
    <property type="match status" value="1"/>
</dbReference>
<organism evidence="6 7">
    <name type="scientific">Candidatus Borkfalkia excrementigallinarum</name>
    <dbReference type="NCBI Taxonomy" id="2838506"/>
    <lineage>
        <taxon>Bacteria</taxon>
        <taxon>Bacillati</taxon>
        <taxon>Bacillota</taxon>
        <taxon>Clostridia</taxon>
        <taxon>Christensenellales</taxon>
        <taxon>Christensenellaceae</taxon>
        <taxon>Candidatus Borkfalkia</taxon>
    </lineage>
</organism>
<dbReference type="InterPro" id="IPR050763">
    <property type="entry name" value="ABC_transporter_ATP-binding"/>
</dbReference>
<evidence type="ECO:0000259" key="5">
    <source>
        <dbReference type="PROSITE" id="PS50893"/>
    </source>
</evidence>
<dbReference type="EMBL" id="DXCQ01000003">
    <property type="protein sequence ID" value="HIY96122.1"/>
    <property type="molecule type" value="Genomic_DNA"/>
</dbReference>
<evidence type="ECO:0000256" key="4">
    <source>
        <dbReference type="ARBA" id="ARBA00022840"/>
    </source>
</evidence>
<keyword evidence="4 6" id="KW-0067">ATP-binding</keyword>
<dbReference type="Gene3D" id="3.40.50.300">
    <property type="entry name" value="P-loop containing nucleotide triphosphate hydrolases"/>
    <property type="match status" value="1"/>
</dbReference>
<protein>
    <submittedName>
        <fullName evidence="6">ATP-binding cassette domain-containing protein</fullName>
    </submittedName>
</protein>
<name>A0A9D2CRX8_9FIRM</name>
<accession>A0A9D2CRX8</accession>
<dbReference type="InterPro" id="IPR027417">
    <property type="entry name" value="P-loop_NTPase"/>
</dbReference>
<evidence type="ECO:0000313" key="7">
    <source>
        <dbReference type="Proteomes" id="UP000886750"/>
    </source>
</evidence>
<feature type="domain" description="ABC transporter" evidence="5">
    <location>
        <begin position="6"/>
        <end position="236"/>
    </location>
</feature>
<dbReference type="AlphaFoldDB" id="A0A9D2CRX8"/>
<gene>
    <name evidence="6" type="ORF">H9729_00360</name>
</gene>
<dbReference type="InterPro" id="IPR003439">
    <property type="entry name" value="ABC_transporter-like_ATP-bd"/>
</dbReference>
<dbReference type="SMART" id="SM00382">
    <property type="entry name" value="AAA"/>
    <property type="match status" value="1"/>
</dbReference>
<reference evidence="6" key="2">
    <citation type="submission" date="2021-04" db="EMBL/GenBank/DDBJ databases">
        <authorList>
            <person name="Gilroy R."/>
        </authorList>
    </citation>
    <scope>NUCLEOTIDE SEQUENCE</scope>
    <source>
        <strain evidence="6">1345</strain>
    </source>
</reference>
<dbReference type="PROSITE" id="PS00211">
    <property type="entry name" value="ABC_TRANSPORTER_1"/>
    <property type="match status" value="1"/>
</dbReference>